<sequence length="88" mass="9198">MTLTRALARPMLAAPFVATGIDTLRDPGPRVEQAERVAPGLAAKLGLPTDAALWVRINAGVHVGAGTLLAFGKFRRLSSLLLLASLVP</sequence>
<keyword evidence="4" id="KW-0472">Membrane</keyword>
<dbReference type="Pfam" id="PF07681">
    <property type="entry name" value="DoxX"/>
    <property type="match status" value="1"/>
</dbReference>
<comment type="subcellular location">
    <subcellularLocation>
        <location evidence="1">Membrane</location>
        <topology evidence="1">Multi-pass membrane protein</topology>
    </subcellularLocation>
</comment>
<comment type="caution">
    <text evidence="5">The sequence shown here is derived from an EMBL/GenBank/DDBJ whole genome shotgun (WGS) entry which is preliminary data.</text>
</comment>
<feature type="non-terminal residue" evidence="5">
    <location>
        <position position="88"/>
    </location>
</feature>
<organism evidence="5 6">
    <name type="scientific">Acidiferrimicrobium australe</name>
    <dbReference type="NCBI Taxonomy" id="2664430"/>
    <lineage>
        <taxon>Bacteria</taxon>
        <taxon>Bacillati</taxon>
        <taxon>Actinomycetota</taxon>
        <taxon>Acidimicrobiia</taxon>
        <taxon>Acidimicrobiales</taxon>
        <taxon>Acidimicrobiaceae</taxon>
        <taxon>Acidiferrimicrobium</taxon>
    </lineage>
</organism>
<evidence type="ECO:0000256" key="2">
    <source>
        <dbReference type="ARBA" id="ARBA00022692"/>
    </source>
</evidence>
<evidence type="ECO:0000256" key="3">
    <source>
        <dbReference type="ARBA" id="ARBA00022989"/>
    </source>
</evidence>
<reference evidence="5 6" key="1">
    <citation type="submission" date="2019-11" db="EMBL/GenBank/DDBJ databases">
        <title>Acidiferrimicrobium australis gen. nov., sp. nov., an acidophilic and obligately heterotrophic, member of the Actinobacteria that catalyses dissimilatory oxido- reduction of iron isolated from metal-rich acidic water in Chile.</title>
        <authorList>
            <person name="Gonzalez D."/>
            <person name="Huber K."/>
            <person name="Hedrich S."/>
            <person name="Rojas-Villalobos C."/>
            <person name="Quatrini R."/>
            <person name="Dinamarca M.A."/>
            <person name="Schwarz A."/>
            <person name="Canales C."/>
            <person name="Nancucheo I."/>
        </authorList>
    </citation>
    <scope>NUCLEOTIDE SEQUENCE [LARGE SCALE GENOMIC DNA]</scope>
    <source>
        <strain evidence="5 6">USS-CCA1</strain>
    </source>
</reference>
<gene>
    <name evidence="5" type="ORF">GHK86_18125</name>
</gene>
<proteinExistence type="predicted"/>
<name>A0ABW9QZH6_9ACTN</name>
<accession>A0ABW9QZH6</accession>
<keyword evidence="6" id="KW-1185">Reference proteome</keyword>
<evidence type="ECO:0000313" key="5">
    <source>
        <dbReference type="EMBL" id="MST34632.1"/>
    </source>
</evidence>
<dbReference type="Proteomes" id="UP000437736">
    <property type="component" value="Unassembled WGS sequence"/>
</dbReference>
<keyword evidence="3" id="KW-1133">Transmembrane helix</keyword>
<evidence type="ECO:0000313" key="6">
    <source>
        <dbReference type="Proteomes" id="UP000437736"/>
    </source>
</evidence>
<dbReference type="InterPro" id="IPR032808">
    <property type="entry name" value="DoxX"/>
</dbReference>
<dbReference type="EMBL" id="WJHE01001117">
    <property type="protein sequence ID" value="MST34632.1"/>
    <property type="molecule type" value="Genomic_DNA"/>
</dbReference>
<evidence type="ECO:0000256" key="1">
    <source>
        <dbReference type="ARBA" id="ARBA00004141"/>
    </source>
</evidence>
<evidence type="ECO:0000256" key="4">
    <source>
        <dbReference type="ARBA" id="ARBA00023136"/>
    </source>
</evidence>
<keyword evidence="2" id="KW-0812">Transmembrane</keyword>
<protein>
    <submittedName>
        <fullName evidence="5">DoxX family membrane protein</fullName>
    </submittedName>
</protein>